<dbReference type="Pfam" id="PF09423">
    <property type="entry name" value="PhoD"/>
    <property type="match status" value="1"/>
</dbReference>
<dbReference type="PANTHER" id="PTHR43606:SF2">
    <property type="entry name" value="ALKALINE PHOSPHATASE FAMILY PROTEIN (AFU_ORTHOLOGUE AFUA_5G03860)"/>
    <property type="match status" value="1"/>
</dbReference>
<feature type="compositionally biased region" description="Low complexity" evidence="1">
    <location>
        <begin position="55"/>
        <end position="64"/>
    </location>
</feature>
<dbReference type="SUPFAM" id="SSF56300">
    <property type="entry name" value="Metallo-dependent phosphatases"/>
    <property type="match status" value="1"/>
</dbReference>
<comment type="caution">
    <text evidence="4">The sequence shown here is derived from an EMBL/GenBank/DDBJ whole genome shotgun (WGS) entry which is preliminary data.</text>
</comment>
<evidence type="ECO:0000256" key="1">
    <source>
        <dbReference type="SAM" id="MobiDB-lite"/>
    </source>
</evidence>
<protein>
    <submittedName>
        <fullName evidence="4">Alkaline phosphatase D family protein</fullName>
    </submittedName>
</protein>
<feature type="domain" description="Phospholipase D N-terminal" evidence="3">
    <location>
        <begin position="115"/>
        <end position="207"/>
    </location>
</feature>
<dbReference type="Proteomes" id="UP001595921">
    <property type="component" value="Unassembled WGS sequence"/>
</dbReference>
<reference evidence="4 5" key="1">
    <citation type="journal article" date="2019" name="Int. J. Syst. Evol. Microbiol.">
        <title>The Global Catalogue of Microorganisms (GCM) 10K type strain sequencing project: providing services to taxonomists for standard genome sequencing and annotation.</title>
        <authorList>
            <consortium name="The Broad Institute Genomics Platform"/>
            <consortium name="The Broad Institute Genome Sequencing Center for Infectious Disease"/>
            <person name="Wu L."/>
            <person name="Ma J."/>
        </authorList>
    </citation>
    <scope>NUCLEOTIDE SEQUENCE [LARGE SCALE GENOMIC DNA]</scope>
    <source>
        <strain evidence="4 5">CGMCC 1.12553</strain>
    </source>
</reference>
<dbReference type="RefSeq" id="WP_267622130.1">
    <property type="nucleotide sequence ID" value="NZ_JAODIW010000006.1"/>
</dbReference>
<sequence length="636" mass="70427">MDGARSSGEGTDDGDETHDGEESSDGNDTTDGDGPSGPNEPTGSTDERAVTGGNAPPSDSPAHAAPDHGDLLSALSGRDLAVAADPREADDPEAFETTVDADADPEAVDVVFPQSVASGGPTPEGVILWTRVAPEAYDSEDPLGVEVATDPDFEDVVYRGLVEDGEAVTAHDHTVKVDLDGALSPGTTYHYRFVHGDVASRTGRCRTLPDPDASPESVAFAVLTCQNYANGYFGAFDHVADEDVDFVVHVGDFIYEDSGAAFTGLGSPDLPDRHLPLPNGHDRVEGLDDYRFLHRTYRSDRHLQRMLERHTLLPAWDDHEIADDVYWDREAGVPRANHPESDDPAFMTNLVADALHAWWEYMPARVEYDPTADDLHERVQLWRTVSFGDLVDVAFSDERLFRDGPREDVFLPTERATAPENEPPGRTMLGERQLSWLLEAVEASTATWTVWCDEVLTMPFKVGAGPATFYPVQGGWDGYRRERTYISQRFAEWDVENLVTLTGDMHCYVAGYKQTRYPGPFRRLLGDGVSEDERIGVEFMTPPVTSLNWSEAVGLATGPFSGVAKRLLRWGATTMNPHIEYFDSHHWGYSVVEFTRDECTYTGYAVDKTTDEPYPERERLVEYRVPEGRVELERVD</sequence>
<evidence type="ECO:0000313" key="4">
    <source>
        <dbReference type="EMBL" id="MFC4357563.1"/>
    </source>
</evidence>
<dbReference type="Gene3D" id="3.60.21.70">
    <property type="entry name" value="PhoD-like phosphatase"/>
    <property type="match status" value="1"/>
</dbReference>
<dbReference type="AlphaFoldDB" id="A0ABD5PA79"/>
<organism evidence="4 5">
    <name type="scientific">Halobium salinum</name>
    <dbReference type="NCBI Taxonomy" id="1364940"/>
    <lineage>
        <taxon>Archaea</taxon>
        <taxon>Methanobacteriati</taxon>
        <taxon>Methanobacteriota</taxon>
        <taxon>Stenosarchaea group</taxon>
        <taxon>Halobacteria</taxon>
        <taxon>Halobacteriales</taxon>
        <taxon>Haloferacaceae</taxon>
        <taxon>Halobium</taxon>
    </lineage>
</organism>
<evidence type="ECO:0000313" key="5">
    <source>
        <dbReference type="Proteomes" id="UP001595921"/>
    </source>
</evidence>
<accession>A0ABD5PA79</accession>
<dbReference type="InterPro" id="IPR032093">
    <property type="entry name" value="PhoD_N"/>
</dbReference>
<evidence type="ECO:0000259" key="2">
    <source>
        <dbReference type="Pfam" id="PF09423"/>
    </source>
</evidence>
<feature type="region of interest" description="Disordered" evidence="1">
    <location>
        <begin position="1"/>
        <end position="71"/>
    </location>
</feature>
<dbReference type="Pfam" id="PF16655">
    <property type="entry name" value="PhoD_N"/>
    <property type="match status" value="1"/>
</dbReference>
<dbReference type="PANTHER" id="PTHR43606">
    <property type="entry name" value="PHOSPHATASE, PUTATIVE (AFU_ORTHOLOGUE AFUA_6G08710)-RELATED"/>
    <property type="match status" value="1"/>
</dbReference>
<dbReference type="InterPro" id="IPR052900">
    <property type="entry name" value="Phospholipid_Metab_Enz"/>
</dbReference>
<dbReference type="InterPro" id="IPR029052">
    <property type="entry name" value="Metallo-depent_PP-like"/>
</dbReference>
<gene>
    <name evidence="4" type="ORF">ACFO0N_06315</name>
</gene>
<name>A0ABD5PA79_9EURY</name>
<feature type="domain" description="PhoD-like phosphatase metallophosphatase" evidence="2">
    <location>
        <begin position="220"/>
        <end position="600"/>
    </location>
</feature>
<dbReference type="Gene3D" id="2.60.40.380">
    <property type="entry name" value="Purple acid phosphatase-like, N-terminal"/>
    <property type="match status" value="1"/>
</dbReference>
<proteinExistence type="predicted"/>
<keyword evidence="5" id="KW-1185">Reference proteome</keyword>
<feature type="compositionally biased region" description="Acidic residues" evidence="1">
    <location>
        <begin position="10"/>
        <end position="31"/>
    </location>
</feature>
<dbReference type="InterPro" id="IPR038607">
    <property type="entry name" value="PhoD-like_sf"/>
</dbReference>
<evidence type="ECO:0000259" key="3">
    <source>
        <dbReference type="Pfam" id="PF16655"/>
    </source>
</evidence>
<dbReference type="InterPro" id="IPR018946">
    <property type="entry name" value="PhoD-like_MPP"/>
</dbReference>
<dbReference type="EMBL" id="JBHSDS010000003">
    <property type="protein sequence ID" value="MFC4357563.1"/>
    <property type="molecule type" value="Genomic_DNA"/>
</dbReference>